<name>X0UNN1_9ZZZZ</name>
<feature type="domain" description="ABC transporter" evidence="4">
    <location>
        <begin position="1"/>
        <end position="183"/>
    </location>
</feature>
<keyword evidence="1" id="KW-0813">Transport</keyword>
<feature type="non-terminal residue" evidence="5">
    <location>
        <position position="1"/>
    </location>
</feature>
<keyword evidence="3" id="KW-0067">ATP-binding</keyword>
<evidence type="ECO:0000256" key="2">
    <source>
        <dbReference type="ARBA" id="ARBA00022741"/>
    </source>
</evidence>
<accession>X0UNN1</accession>
<dbReference type="PANTHER" id="PTHR42939:SF1">
    <property type="entry name" value="ABC TRANSPORTER ATP-BINDING PROTEIN ALBC-RELATED"/>
    <property type="match status" value="1"/>
</dbReference>
<organism evidence="5">
    <name type="scientific">marine sediment metagenome</name>
    <dbReference type="NCBI Taxonomy" id="412755"/>
    <lineage>
        <taxon>unclassified sequences</taxon>
        <taxon>metagenomes</taxon>
        <taxon>ecological metagenomes</taxon>
    </lineage>
</organism>
<evidence type="ECO:0000256" key="1">
    <source>
        <dbReference type="ARBA" id="ARBA00022448"/>
    </source>
</evidence>
<evidence type="ECO:0000256" key="3">
    <source>
        <dbReference type="ARBA" id="ARBA00022840"/>
    </source>
</evidence>
<protein>
    <recommendedName>
        <fullName evidence="4">ABC transporter domain-containing protein</fullName>
    </recommendedName>
</protein>
<dbReference type="InterPro" id="IPR003439">
    <property type="entry name" value="ABC_transporter-like_ATP-bd"/>
</dbReference>
<dbReference type="Pfam" id="PF00005">
    <property type="entry name" value="ABC_tran"/>
    <property type="match status" value="1"/>
</dbReference>
<comment type="caution">
    <text evidence="5">The sequence shown here is derived from an EMBL/GenBank/DDBJ whole genome shotgun (WGS) entry which is preliminary data.</text>
</comment>
<sequence>ATLTRPTSGTVHIAGMDLARSGENVRRKIGFLSHRTLLYNDLTAEQNLRFYARMYDLDEGPTRIQDLLERVGLAARRYEQVAHLSRGMQQRLAVARAVLHHPQVLLLDEPYTGLDPNAAQVLTDLLAELAGERCAILLTTHNLERGLAIGHRVVVLARGRLVYDERRETINPAAFPETYRAIVA</sequence>
<dbReference type="AlphaFoldDB" id="X0UNN1"/>
<dbReference type="InterPro" id="IPR051782">
    <property type="entry name" value="ABC_Transporter_VariousFunc"/>
</dbReference>
<dbReference type="InterPro" id="IPR027417">
    <property type="entry name" value="P-loop_NTPase"/>
</dbReference>
<reference evidence="5" key="1">
    <citation type="journal article" date="2014" name="Front. Microbiol.">
        <title>High frequency of phylogenetically diverse reductive dehalogenase-homologous genes in deep subseafloor sedimentary metagenomes.</title>
        <authorList>
            <person name="Kawai M."/>
            <person name="Futagami T."/>
            <person name="Toyoda A."/>
            <person name="Takaki Y."/>
            <person name="Nishi S."/>
            <person name="Hori S."/>
            <person name="Arai W."/>
            <person name="Tsubouchi T."/>
            <person name="Morono Y."/>
            <person name="Uchiyama I."/>
            <person name="Ito T."/>
            <person name="Fujiyama A."/>
            <person name="Inagaki F."/>
            <person name="Takami H."/>
        </authorList>
    </citation>
    <scope>NUCLEOTIDE SEQUENCE</scope>
    <source>
        <strain evidence="5">Expedition CK06-06</strain>
    </source>
</reference>
<keyword evidence="2" id="KW-0547">Nucleotide-binding</keyword>
<dbReference type="EMBL" id="BARS01021759">
    <property type="protein sequence ID" value="GAG07290.1"/>
    <property type="molecule type" value="Genomic_DNA"/>
</dbReference>
<proteinExistence type="predicted"/>
<dbReference type="SUPFAM" id="SSF52540">
    <property type="entry name" value="P-loop containing nucleoside triphosphate hydrolases"/>
    <property type="match status" value="1"/>
</dbReference>
<dbReference type="GO" id="GO:0005524">
    <property type="term" value="F:ATP binding"/>
    <property type="evidence" value="ECO:0007669"/>
    <property type="project" value="UniProtKB-KW"/>
</dbReference>
<dbReference type="Gene3D" id="3.40.50.300">
    <property type="entry name" value="P-loop containing nucleotide triphosphate hydrolases"/>
    <property type="match status" value="1"/>
</dbReference>
<dbReference type="GO" id="GO:0016887">
    <property type="term" value="F:ATP hydrolysis activity"/>
    <property type="evidence" value="ECO:0007669"/>
    <property type="project" value="InterPro"/>
</dbReference>
<evidence type="ECO:0000259" key="4">
    <source>
        <dbReference type="PROSITE" id="PS50893"/>
    </source>
</evidence>
<evidence type="ECO:0000313" key="5">
    <source>
        <dbReference type="EMBL" id="GAG07290.1"/>
    </source>
</evidence>
<dbReference type="PROSITE" id="PS50893">
    <property type="entry name" value="ABC_TRANSPORTER_2"/>
    <property type="match status" value="1"/>
</dbReference>
<dbReference type="CDD" id="cd03230">
    <property type="entry name" value="ABC_DR_subfamily_A"/>
    <property type="match status" value="1"/>
</dbReference>
<dbReference type="PANTHER" id="PTHR42939">
    <property type="entry name" value="ABC TRANSPORTER ATP-BINDING PROTEIN ALBC-RELATED"/>
    <property type="match status" value="1"/>
</dbReference>
<gene>
    <name evidence="5" type="ORF">S01H1_34891</name>
</gene>